<dbReference type="Proteomes" id="UP000254346">
    <property type="component" value="Unassembled WGS sequence"/>
</dbReference>
<evidence type="ECO:0000313" key="1">
    <source>
        <dbReference type="EMBL" id="SUH10227.1"/>
    </source>
</evidence>
<sequence length="50" mass="5603">MKDTKAKQITVRITKTQEDTLQRMVDSGEHKSIAAAVQYLINKEAALKSN</sequence>
<dbReference type="EMBL" id="UGXR01000001">
    <property type="protein sequence ID" value="SUH10227.1"/>
    <property type="molecule type" value="Genomic_DNA"/>
</dbReference>
<evidence type="ECO:0000313" key="2">
    <source>
        <dbReference type="Proteomes" id="UP000254346"/>
    </source>
</evidence>
<gene>
    <name evidence="1" type="ORF">NCTC8256_04222</name>
</gene>
<dbReference type="AlphaFoldDB" id="A0A379VU07"/>
<organism evidence="1 2">
    <name type="scientific">Salmonella enterica I</name>
    <dbReference type="NCBI Taxonomy" id="59201"/>
    <lineage>
        <taxon>Bacteria</taxon>
        <taxon>Pseudomonadati</taxon>
        <taxon>Pseudomonadota</taxon>
        <taxon>Gammaproteobacteria</taxon>
        <taxon>Enterobacterales</taxon>
        <taxon>Enterobacteriaceae</taxon>
        <taxon>Salmonella</taxon>
    </lineage>
</organism>
<evidence type="ECO:0008006" key="3">
    <source>
        <dbReference type="Google" id="ProtNLM"/>
    </source>
</evidence>
<reference evidence="1 2" key="1">
    <citation type="submission" date="2018-06" db="EMBL/GenBank/DDBJ databases">
        <authorList>
            <consortium name="Pathogen Informatics"/>
            <person name="Doyle S."/>
        </authorList>
    </citation>
    <scope>NUCLEOTIDE SEQUENCE [LARGE SCALE GENOMIC DNA]</scope>
    <source>
        <strain evidence="1 2">NCTC8256</strain>
    </source>
</reference>
<accession>A0A379VU07</accession>
<dbReference type="RefSeq" id="WP_001537402.1">
    <property type="nucleotide sequence ID" value="NZ_CP065108.1"/>
</dbReference>
<name>A0A379VU07_SALET</name>
<proteinExistence type="predicted"/>
<protein>
    <recommendedName>
        <fullName evidence="3">CopG family transcriptional regulator</fullName>
    </recommendedName>
</protein>